<dbReference type="Proteomes" id="UP001155220">
    <property type="component" value="Unassembled WGS sequence"/>
</dbReference>
<gene>
    <name evidence="1" type="ORF">MJ956_07760</name>
</gene>
<reference evidence="1" key="1">
    <citation type="submission" date="2022-03" db="EMBL/GenBank/DDBJ databases">
        <title>Aurantimonas Liuensis sp. Nov., isolated from the hadal seawater of the Mariana Trench.</title>
        <authorList>
            <person name="Liu R."/>
        </authorList>
    </citation>
    <scope>NUCLEOTIDE SEQUENCE</scope>
    <source>
        <strain evidence="1">LRZ36</strain>
    </source>
</reference>
<protein>
    <submittedName>
        <fullName evidence="1">GTP pyrophosphokinase</fullName>
    </submittedName>
</protein>
<comment type="caution">
    <text evidence="1">The sequence shown here is derived from an EMBL/GenBank/DDBJ whole genome shotgun (WGS) entry which is preliminary data.</text>
</comment>
<dbReference type="SUPFAM" id="SSF109604">
    <property type="entry name" value="HD-domain/PDEase-like"/>
    <property type="match status" value="1"/>
</dbReference>
<dbReference type="AlphaFoldDB" id="A0A9X2H783"/>
<name>A0A9X2H783_9HYPH</name>
<accession>A0A9X2H783</accession>
<proteinExistence type="predicted"/>
<sequence>MAGIERALRIAETAHAGDTEKAGDAFVTHPRRVADAVDGGDAKIVALLHDVVEKNAEWPLSRLRDEGFSNAILEAVDALTRRAGEDYFVFARRALANPLARPVKIADLRDNLERGRIGGYDEERLEKYRKALRLAGEATN</sequence>
<dbReference type="RefSeq" id="WP_253963912.1">
    <property type="nucleotide sequence ID" value="NZ_JALHBS010000042.1"/>
</dbReference>
<dbReference type="Gene3D" id="1.10.3210.10">
    <property type="entry name" value="Hypothetical protein af1432"/>
    <property type="match status" value="1"/>
</dbReference>
<dbReference type="EMBL" id="JALHBS010000042">
    <property type="protein sequence ID" value="MCP3055048.1"/>
    <property type="molecule type" value="Genomic_DNA"/>
</dbReference>
<evidence type="ECO:0000313" key="2">
    <source>
        <dbReference type="Proteomes" id="UP001155220"/>
    </source>
</evidence>
<evidence type="ECO:0000313" key="1">
    <source>
        <dbReference type="EMBL" id="MCP3055048.1"/>
    </source>
</evidence>
<organism evidence="1 2">
    <name type="scientific">Aurantimonas marianensis</name>
    <dbReference type="NCBI Taxonomy" id="2920428"/>
    <lineage>
        <taxon>Bacteria</taxon>
        <taxon>Pseudomonadati</taxon>
        <taxon>Pseudomonadota</taxon>
        <taxon>Alphaproteobacteria</taxon>
        <taxon>Hyphomicrobiales</taxon>
        <taxon>Aurantimonadaceae</taxon>
        <taxon>Aurantimonas</taxon>
    </lineage>
</organism>
<keyword evidence="2" id="KW-1185">Reference proteome</keyword>